<protein>
    <submittedName>
        <fullName evidence="2">Uncharacterized protein</fullName>
    </submittedName>
</protein>
<comment type="caution">
    <text evidence="2">The sequence shown here is derived from an EMBL/GenBank/DDBJ whole genome shotgun (WGS) entry which is preliminary data.</text>
</comment>
<proteinExistence type="predicted"/>
<feature type="transmembrane region" description="Helical" evidence="1">
    <location>
        <begin position="99"/>
        <end position="115"/>
    </location>
</feature>
<organism evidence="2 3">
    <name type="scientific">Halalkalibacter akibai (strain ATCC 43226 / DSM 21942 / CIP 109018 / JCM 9157 / 1139)</name>
    <name type="common">Bacillus akibai</name>
    <dbReference type="NCBI Taxonomy" id="1236973"/>
    <lineage>
        <taxon>Bacteria</taxon>
        <taxon>Bacillati</taxon>
        <taxon>Bacillota</taxon>
        <taxon>Bacilli</taxon>
        <taxon>Bacillales</taxon>
        <taxon>Bacillaceae</taxon>
        <taxon>Halalkalibacter</taxon>
    </lineage>
</organism>
<accession>W4QUQ1</accession>
<dbReference type="Proteomes" id="UP000018896">
    <property type="component" value="Unassembled WGS sequence"/>
</dbReference>
<feature type="transmembrane region" description="Helical" evidence="1">
    <location>
        <begin position="21"/>
        <end position="39"/>
    </location>
</feature>
<dbReference type="eggNOG" id="ENOG50325US">
    <property type="taxonomic scope" value="Bacteria"/>
</dbReference>
<dbReference type="OrthoDB" id="2937362at2"/>
<keyword evidence="1" id="KW-0812">Transmembrane</keyword>
<evidence type="ECO:0000313" key="2">
    <source>
        <dbReference type="EMBL" id="GAE35895.1"/>
    </source>
</evidence>
<dbReference type="STRING" id="1236973.JCM9157_3033"/>
<dbReference type="EMBL" id="BAUV01000024">
    <property type="protein sequence ID" value="GAE35895.1"/>
    <property type="molecule type" value="Genomic_DNA"/>
</dbReference>
<evidence type="ECO:0000256" key="1">
    <source>
        <dbReference type="SAM" id="Phobius"/>
    </source>
</evidence>
<reference evidence="2 3" key="1">
    <citation type="journal article" date="2014" name="Genome Announc.">
        <title>Draft Genome Sequences of Three Alkaliphilic Bacillus Strains, Bacillus wakoensis JCM 9140T, Bacillus akibai JCM 9157T, and Bacillus hemicellulosilyticus JCM 9152T.</title>
        <authorList>
            <person name="Yuki M."/>
            <person name="Oshima K."/>
            <person name="Suda W."/>
            <person name="Oshida Y."/>
            <person name="Kitamura K."/>
            <person name="Iida T."/>
            <person name="Hattori M."/>
            <person name="Ohkuma M."/>
        </authorList>
    </citation>
    <scope>NUCLEOTIDE SEQUENCE [LARGE SCALE GENOMIC DNA]</scope>
    <source>
        <strain evidence="2 3">JCM 9157</strain>
    </source>
</reference>
<keyword evidence="3" id="KW-1185">Reference proteome</keyword>
<dbReference type="RefSeq" id="WP_035665508.1">
    <property type="nucleotide sequence ID" value="NZ_BAUV01000024.1"/>
</dbReference>
<dbReference type="AlphaFoldDB" id="W4QUQ1"/>
<feature type="transmembrane region" description="Helical" evidence="1">
    <location>
        <begin position="59"/>
        <end position="78"/>
    </location>
</feature>
<keyword evidence="1" id="KW-0472">Membrane</keyword>
<name>W4QUQ1_HALA3</name>
<gene>
    <name evidence="2" type="ORF">JCM9157_3033</name>
</gene>
<keyword evidence="1" id="KW-1133">Transmembrane helix</keyword>
<sequence length="146" mass="17215">MILHILERKEWVELEWWIYKRTLLLLTAYGGIFVSLNMFPDSPIWSISHFIGEVLFSPFKLLLAILLFIVGFLSYSLFVRDGVKIWNPRLSHPILRTPRMIFIFVATLTWLHLFFKNGKLAVLALGLALWYGIMDVSLEKNNKWFK</sequence>
<evidence type="ECO:0000313" key="3">
    <source>
        <dbReference type="Proteomes" id="UP000018896"/>
    </source>
</evidence>
<feature type="transmembrane region" description="Helical" evidence="1">
    <location>
        <begin position="121"/>
        <end position="138"/>
    </location>
</feature>